<name>A0A2K4MRI8_9NEIS</name>
<evidence type="ECO:0000313" key="3">
    <source>
        <dbReference type="Proteomes" id="UP000236416"/>
    </source>
</evidence>
<dbReference type="AlphaFoldDB" id="A0A2K4MRI8"/>
<feature type="chain" id="PRO_5014464496" description="Secreted protein" evidence="1">
    <location>
        <begin position="34"/>
        <end position="337"/>
    </location>
</feature>
<keyword evidence="3" id="KW-1185">Reference proteome</keyword>
<gene>
    <name evidence="2" type="ORF">C2134_06400</name>
</gene>
<sequence>MAIMNSKALIRQLLGAASLMAAFLGMASAAAQAEPMGQLTSAAAQRPSNVPAGYVITPFGYFHPSCVQEIHPQEKLLDHGRIQGADGSVRTGVLCQHVRYTLRGEAISPRDTHPAARPAASASAQDAVNGWVLDTELTTSSAYGGINARWTVPAAPAAADGQVVYFFPGLQDTNNVQSILQPVLGWNAFNDNRWTIASWNCCQDGAVNYSTPQNVASGDLIVGTVRNNCAAGTRTCTSWNINTQDISRNVSSALNQTSNYGQTFNWAFGGVLEVYGVSRCDDYPRDGAMSFTGIQLLDINKKPITRSASLGWRSNVLQQAGCNLNASASPSVANLSY</sequence>
<evidence type="ECO:0000313" key="2">
    <source>
        <dbReference type="EMBL" id="POA99395.1"/>
    </source>
</evidence>
<evidence type="ECO:0008006" key="4">
    <source>
        <dbReference type="Google" id="ProtNLM"/>
    </source>
</evidence>
<comment type="caution">
    <text evidence="2">The sequence shown here is derived from an EMBL/GenBank/DDBJ whole genome shotgun (WGS) entry which is preliminary data.</text>
</comment>
<protein>
    <recommendedName>
        <fullName evidence="4">Secreted protein</fullName>
    </recommendedName>
</protein>
<reference evidence="2 3" key="1">
    <citation type="submission" date="2018-01" db="EMBL/GenBank/DDBJ databases">
        <title>Genomic Sequence of Chromobacterium MWU13-2610 from wild cranberry bogs within the Cape Cod National Seashore.</title>
        <authorList>
            <person name="O'Hara-Hanley K."/>
            <person name="Soby S."/>
            <person name="Harrison A."/>
        </authorList>
    </citation>
    <scope>NUCLEOTIDE SEQUENCE [LARGE SCALE GENOMIC DNA]</scope>
    <source>
        <strain evidence="2 3">MWU13-2610</strain>
    </source>
</reference>
<proteinExistence type="predicted"/>
<dbReference type="RefSeq" id="WP_103318493.1">
    <property type="nucleotide sequence ID" value="NZ_PPTF01000020.1"/>
</dbReference>
<evidence type="ECO:0000256" key="1">
    <source>
        <dbReference type="SAM" id="SignalP"/>
    </source>
</evidence>
<organism evidence="2 3">
    <name type="scientific">Chromobacterium sinusclupearum</name>
    <dbReference type="NCBI Taxonomy" id="2077146"/>
    <lineage>
        <taxon>Bacteria</taxon>
        <taxon>Pseudomonadati</taxon>
        <taxon>Pseudomonadota</taxon>
        <taxon>Betaproteobacteria</taxon>
        <taxon>Neisseriales</taxon>
        <taxon>Chromobacteriaceae</taxon>
        <taxon>Chromobacterium</taxon>
    </lineage>
</organism>
<dbReference type="EMBL" id="PPTF01000020">
    <property type="protein sequence ID" value="POA99395.1"/>
    <property type="molecule type" value="Genomic_DNA"/>
</dbReference>
<dbReference type="Proteomes" id="UP000236416">
    <property type="component" value="Unassembled WGS sequence"/>
</dbReference>
<feature type="signal peptide" evidence="1">
    <location>
        <begin position="1"/>
        <end position="33"/>
    </location>
</feature>
<keyword evidence="1" id="KW-0732">Signal</keyword>
<accession>A0A2K4MRI8</accession>